<reference evidence="3 4" key="1">
    <citation type="journal article" date="2016" name="Genome Biol. Evol.">
        <title>Divergent and convergent evolution of fungal pathogenicity.</title>
        <authorList>
            <person name="Shang Y."/>
            <person name="Xiao G."/>
            <person name="Zheng P."/>
            <person name="Cen K."/>
            <person name="Zhan S."/>
            <person name="Wang C."/>
        </authorList>
    </citation>
    <scope>NUCLEOTIDE SEQUENCE [LARGE SCALE GENOMIC DNA]</scope>
    <source>
        <strain evidence="3 4">RCEF 264</strain>
    </source>
</reference>
<proteinExistence type="predicted"/>
<dbReference type="InterPro" id="IPR050662">
    <property type="entry name" value="Sec-metab_biosynth-thioest"/>
</dbReference>
<dbReference type="GO" id="GO:0044550">
    <property type="term" value="P:secondary metabolite biosynthetic process"/>
    <property type="evidence" value="ECO:0007669"/>
    <property type="project" value="TreeGrafter"/>
</dbReference>
<dbReference type="Pfam" id="PF00753">
    <property type="entry name" value="Lactamase_B"/>
    <property type="match status" value="1"/>
</dbReference>
<dbReference type="InterPro" id="IPR036388">
    <property type="entry name" value="WH-like_DNA-bd_sf"/>
</dbReference>
<accession>A0A167MVB9</accession>
<feature type="compositionally biased region" description="Low complexity" evidence="1">
    <location>
        <begin position="1"/>
        <end position="18"/>
    </location>
</feature>
<dbReference type="Gene3D" id="3.60.15.10">
    <property type="entry name" value="Ribonuclease Z/Hydroxyacylglutathione hydrolase-like"/>
    <property type="match status" value="1"/>
</dbReference>
<evidence type="ECO:0000259" key="2">
    <source>
        <dbReference type="SMART" id="SM00849"/>
    </source>
</evidence>
<feature type="region of interest" description="Disordered" evidence="1">
    <location>
        <begin position="1"/>
        <end position="100"/>
    </location>
</feature>
<dbReference type="PANTHER" id="PTHR23131">
    <property type="entry name" value="ENDORIBONUCLEASE LACTB2"/>
    <property type="match status" value="1"/>
</dbReference>
<dbReference type="OrthoDB" id="17458at2759"/>
<feature type="compositionally biased region" description="Basic residues" evidence="1">
    <location>
        <begin position="69"/>
        <end position="86"/>
    </location>
</feature>
<dbReference type="Proteomes" id="UP000076874">
    <property type="component" value="Unassembled WGS sequence"/>
</dbReference>
<sequence length="334" mass="35554">MYCNDSNSSSSSSSSNKINKIDNIHSHKHTRGADGGPTGTPARGRAPQPGRRAHPRRQPGQVHAAGHQHLPRGHGRRAPARRHRRGPAGVGGGAWHPDHVGGIDQVRQLVPGVPVYQNQAGAGAGGRATTTASTDDVLDIADGQAFRVPGATLRAVHTPGHAANHMVFVLAEEGAVFAGDNVLGQGTAVFEDLAVYLRSLARMRALYPVDDGATEEDSRFRGRRLYPGHGPVVADGPAKITEYMEHRQQREDQVVQLLRTQNATAAAAAVELASVSPPSAWTAQALVEVIYADVRKDLHAAAERGVVQILQKLESEGKAVRDGSAWRLRALSPL</sequence>
<gene>
    <name evidence="3" type="ORF">SPI_08670</name>
</gene>
<dbReference type="Gene3D" id="1.10.10.10">
    <property type="entry name" value="Winged helix-like DNA-binding domain superfamily/Winged helix DNA-binding domain"/>
    <property type="match status" value="1"/>
</dbReference>
<dbReference type="EMBL" id="AZHD01000022">
    <property type="protein sequence ID" value="OAA54799.1"/>
    <property type="molecule type" value="Genomic_DNA"/>
</dbReference>
<dbReference type="InterPro" id="IPR036866">
    <property type="entry name" value="RibonucZ/Hydroxyglut_hydro"/>
</dbReference>
<dbReference type="SMART" id="SM00849">
    <property type="entry name" value="Lactamase_B"/>
    <property type="match status" value="1"/>
</dbReference>
<dbReference type="SUPFAM" id="SSF56281">
    <property type="entry name" value="Metallo-hydrolase/oxidoreductase"/>
    <property type="match status" value="1"/>
</dbReference>
<keyword evidence="4" id="KW-1185">Reference proteome</keyword>
<evidence type="ECO:0000313" key="4">
    <source>
        <dbReference type="Proteomes" id="UP000076874"/>
    </source>
</evidence>
<dbReference type="InterPro" id="IPR041516">
    <property type="entry name" value="LACTB2_WH"/>
</dbReference>
<evidence type="ECO:0000313" key="3">
    <source>
        <dbReference type="EMBL" id="OAA54799.1"/>
    </source>
</evidence>
<dbReference type="PANTHER" id="PTHR23131:SF0">
    <property type="entry name" value="ENDORIBONUCLEASE LACTB2"/>
    <property type="match status" value="1"/>
</dbReference>
<feature type="domain" description="Metallo-beta-lactamase" evidence="2">
    <location>
        <begin position="12"/>
        <end position="229"/>
    </location>
</feature>
<name>A0A167MVB9_9HYPO</name>
<protein>
    <submittedName>
        <fullName evidence="3">Metallo-beta-lactamase superfamily protein</fullName>
    </submittedName>
</protein>
<organism evidence="3 4">
    <name type="scientific">Niveomyces insectorum RCEF 264</name>
    <dbReference type="NCBI Taxonomy" id="1081102"/>
    <lineage>
        <taxon>Eukaryota</taxon>
        <taxon>Fungi</taxon>
        <taxon>Dikarya</taxon>
        <taxon>Ascomycota</taxon>
        <taxon>Pezizomycotina</taxon>
        <taxon>Sordariomycetes</taxon>
        <taxon>Hypocreomycetidae</taxon>
        <taxon>Hypocreales</taxon>
        <taxon>Cordycipitaceae</taxon>
        <taxon>Niveomyces</taxon>
    </lineage>
</organism>
<feature type="compositionally biased region" description="Low complexity" evidence="1">
    <location>
        <begin position="41"/>
        <end position="50"/>
    </location>
</feature>
<comment type="caution">
    <text evidence="3">The sequence shown here is derived from an EMBL/GenBank/DDBJ whole genome shotgun (WGS) entry which is preliminary data.</text>
</comment>
<dbReference type="InterPro" id="IPR001279">
    <property type="entry name" value="Metallo-B-lactamas"/>
</dbReference>
<dbReference type="AlphaFoldDB" id="A0A167MVB9"/>
<dbReference type="Pfam" id="PF17778">
    <property type="entry name" value="WHD_BLACT"/>
    <property type="match status" value="1"/>
</dbReference>
<dbReference type="STRING" id="1081102.A0A167MVB9"/>
<evidence type="ECO:0000256" key="1">
    <source>
        <dbReference type="SAM" id="MobiDB-lite"/>
    </source>
</evidence>